<dbReference type="EC" id="3.1.4.-" evidence="5"/>
<feature type="active site" description="Proton donor/acceptor" evidence="5">
    <location>
        <position position="130"/>
    </location>
</feature>
<dbReference type="STRING" id="1745343.A0A2J6Q3Z4"/>
<evidence type="ECO:0000256" key="4">
    <source>
        <dbReference type="ARBA" id="ARBA00023242"/>
    </source>
</evidence>
<proteinExistence type="inferred from homology"/>
<evidence type="ECO:0000313" key="8">
    <source>
        <dbReference type="Proteomes" id="UP000235672"/>
    </source>
</evidence>
<dbReference type="Proteomes" id="UP000235672">
    <property type="component" value="Unassembled WGS sequence"/>
</dbReference>
<evidence type="ECO:0000256" key="5">
    <source>
        <dbReference type="HAMAP-Rule" id="MF_03040"/>
    </source>
</evidence>
<dbReference type="AlphaFoldDB" id="A0A2J6Q3Z4"/>
<dbReference type="GO" id="GO:0005634">
    <property type="term" value="C:nucleus"/>
    <property type="evidence" value="ECO:0007669"/>
    <property type="project" value="UniProtKB-SubCell"/>
</dbReference>
<organism evidence="7 8">
    <name type="scientific">Hyaloscypha hepaticicola</name>
    <dbReference type="NCBI Taxonomy" id="2082293"/>
    <lineage>
        <taxon>Eukaryota</taxon>
        <taxon>Fungi</taxon>
        <taxon>Dikarya</taxon>
        <taxon>Ascomycota</taxon>
        <taxon>Pezizomycotina</taxon>
        <taxon>Leotiomycetes</taxon>
        <taxon>Helotiales</taxon>
        <taxon>Hyaloscyphaceae</taxon>
        <taxon>Hyaloscypha</taxon>
    </lineage>
</organism>
<dbReference type="OrthoDB" id="49151at2759"/>
<evidence type="ECO:0000256" key="1">
    <source>
        <dbReference type="ARBA" id="ARBA00022722"/>
    </source>
</evidence>
<keyword evidence="1 5" id="KW-0540">Nuclease</keyword>
<comment type="similarity">
    <text evidence="5">Belongs to the 2H phosphoesterase superfamily. USB1 family.</text>
</comment>
<dbReference type="HAMAP" id="MF_03040">
    <property type="entry name" value="USB1"/>
    <property type="match status" value="1"/>
</dbReference>
<name>A0A2J6Q3Z4_9HELO</name>
<comment type="subcellular location">
    <subcellularLocation>
        <location evidence="5">Nucleus</location>
    </subcellularLocation>
</comment>
<protein>
    <recommendedName>
        <fullName evidence="5">U6 snRNA phosphodiesterase</fullName>
        <ecNumber evidence="5">3.1.4.-</ecNumber>
    </recommendedName>
</protein>
<feature type="region of interest" description="Disordered" evidence="6">
    <location>
        <begin position="1"/>
        <end position="43"/>
    </location>
</feature>
<evidence type="ECO:0000256" key="2">
    <source>
        <dbReference type="ARBA" id="ARBA00022801"/>
    </source>
</evidence>
<feature type="active site" description="Proton donor/acceptor" evidence="5">
    <location>
        <position position="250"/>
    </location>
</feature>
<dbReference type="EMBL" id="KZ613483">
    <property type="protein sequence ID" value="PMD20963.1"/>
    <property type="molecule type" value="Genomic_DNA"/>
</dbReference>
<dbReference type="GO" id="GO:0016829">
    <property type="term" value="F:lyase activity"/>
    <property type="evidence" value="ECO:0007669"/>
    <property type="project" value="UniProtKB-KW"/>
</dbReference>
<reference evidence="7 8" key="1">
    <citation type="submission" date="2016-05" db="EMBL/GenBank/DDBJ databases">
        <title>A degradative enzymes factory behind the ericoid mycorrhizal symbiosis.</title>
        <authorList>
            <consortium name="DOE Joint Genome Institute"/>
            <person name="Martino E."/>
            <person name="Morin E."/>
            <person name="Grelet G."/>
            <person name="Kuo A."/>
            <person name="Kohler A."/>
            <person name="Daghino S."/>
            <person name="Barry K."/>
            <person name="Choi C."/>
            <person name="Cichocki N."/>
            <person name="Clum A."/>
            <person name="Copeland A."/>
            <person name="Hainaut M."/>
            <person name="Haridas S."/>
            <person name="Labutti K."/>
            <person name="Lindquist E."/>
            <person name="Lipzen A."/>
            <person name="Khouja H.-R."/>
            <person name="Murat C."/>
            <person name="Ohm R."/>
            <person name="Olson A."/>
            <person name="Spatafora J."/>
            <person name="Veneault-Fourrey C."/>
            <person name="Henrissat B."/>
            <person name="Grigoriev I."/>
            <person name="Martin F."/>
            <person name="Perotto S."/>
        </authorList>
    </citation>
    <scope>NUCLEOTIDE SEQUENCE [LARGE SCALE GENOMIC DNA]</scope>
    <source>
        <strain evidence="7 8">UAMH 7357</strain>
    </source>
</reference>
<dbReference type="PANTHER" id="PTHR13522:SF3">
    <property type="entry name" value="U6 SNRNA PHOSPHODIESTERASE 1"/>
    <property type="match status" value="1"/>
</dbReference>
<gene>
    <name evidence="5" type="primary">USB1</name>
    <name evidence="7" type="ORF">NA56DRAFT_573347</name>
</gene>
<dbReference type="GO" id="GO:0034477">
    <property type="term" value="P:U6 snRNA 3'-end processing"/>
    <property type="evidence" value="ECO:0007669"/>
    <property type="project" value="UniProtKB-UniRule"/>
</dbReference>
<sequence length="315" mass="35473">MALVDYPSSDEEQSTPSKDQTTLPLKRKRDKDTSPDLPPLPSKFYDLYASTTRVSTRDDPSLHGGRKRVTPHIEGNWPTHLYIEWYPSTAEYVPLTNVISTLKGKFSPVGEEGEIHSFLTSDLGAPLPLHISLSRPIGFATEQKDSFVDSLQSAIKSSGIRPFNISFAGLDWVANFEKTRWFLVLRLQKPEFDELNKLLHLSNQVVQEYGQPALYTTLPMPARDLKRKSTSKKTLKTFWDDMKDVSVSFHISIAWTLTEPGLELQELTKAMVTDHMKDLSQIQVKIEEIKSKVGNLVTNISLPRTVSVGKGLFGI</sequence>
<evidence type="ECO:0000256" key="3">
    <source>
        <dbReference type="ARBA" id="ARBA00023239"/>
    </source>
</evidence>
<keyword evidence="2 5" id="KW-0378">Hydrolase</keyword>
<dbReference type="InterPro" id="IPR027521">
    <property type="entry name" value="Usb1"/>
</dbReference>
<dbReference type="GO" id="GO:1990838">
    <property type="term" value="F:poly(U)-specific exoribonuclease activity, producing 3' uridine cyclic phosphate ends"/>
    <property type="evidence" value="ECO:0007669"/>
    <property type="project" value="UniProtKB-UniRule"/>
</dbReference>
<evidence type="ECO:0000256" key="6">
    <source>
        <dbReference type="SAM" id="MobiDB-lite"/>
    </source>
</evidence>
<dbReference type="Gene3D" id="3.90.1140.10">
    <property type="entry name" value="Cyclic phosphodiesterase"/>
    <property type="match status" value="1"/>
</dbReference>
<keyword evidence="4 5" id="KW-0539">Nucleus</keyword>
<keyword evidence="3" id="KW-0456">Lyase</keyword>
<dbReference type="PANTHER" id="PTHR13522">
    <property type="entry name" value="U6 SNRNA PHOSPHODIESTERASE 1"/>
    <property type="match status" value="1"/>
</dbReference>
<evidence type="ECO:0000313" key="7">
    <source>
        <dbReference type="EMBL" id="PMD20963.1"/>
    </source>
</evidence>
<dbReference type="Pfam" id="PF09749">
    <property type="entry name" value="HVSL"/>
    <property type="match status" value="1"/>
</dbReference>
<comment type="function">
    <text evidence="5">Phosphodiesterase responsible for the U6 snRNA 3' end processing. Acts as an exoribonuclease (RNase) responsible for trimming the poly(U) tract of the last nucleotides in the pre-U6 snRNA molecule, leading to the formation of mature U6 snRNA.</text>
</comment>
<keyword evidence="8" id="KW-1185">Reference proteome</keyword>
<accession>A0A2J6Q3Z4</accession>
<feature type="compositionally biased region" description="Polar residues" evidence="6">
    <location>
        <begin position="14"/>
        <end position="23"/>
    </location>
</feature>